<dbReference type="EMBL" id="UYRV01130096">
    <property type="protein sequence ID" value="VDN36787.1"/>
    <property type="molecule type" value="Genomic_DNA"/>
</dbReference>
<name>A0A3P7NS62_CYLGO</name>
<accession>A0A3P7NS62</accession>
<reference evidence="2 3" key="1">
    <citation type="submission" date="2018-11" db="EMBL/GenBank/DDBJ databases">
        <authorList>
            <consortium name="Pathogen Informatics"/>
        </authorList>
    </citation>
    <scope>NUCLEOTIDE SEQUENCE [LARGE SCALE GENOMIC DNA]</scope>
</reference>
<proteinExistence type="predicted"/>
<evidence type="ECO:0000313" key="2">
    <source>
        <dbReference type="EMBL" id="VDN36787.1"/>
    </source>
</evidence>
<feature type="region of interest" description="Disordered" evidence="1">
    <location>
        <begin position="53"/>
        <end position="102"/>
    </location>
</feature>
<evidence type="ECO:0000313" key="3">
    <source>
        <dbReference type="Proteomes" id="UP000271889"/>
    </source>
</evidence>
<protein>
    <submittedName>
        <fullName evidence="2">Uncharacterized protein</fullName>
    </submittedName>
</protein>
<dbReference type="Proteomes" id="UP000271889">
    <property type="component" value="Unassembled WGS sequence"/>
</dbReference>
<keyword evidence="3" id="KW-1185">Reference proteome</keyword>
<feature type="compositionally biased region" description="Polar residues" evidence="1">
    <location>
        <begin position="93"/>
        <end position="102"/>
    </location>
</feature>
<organism evidence="2 3">
    <name type="scientific">Cylicostephanus goldi</name>
    <name type="common">Nematode worm</name>
    <dbReference type="NCBI Taxonomy" id="71465"/>
    <lineage>
        <taxon>Eukaryota</taxon>
        <taxon>Metazoa</taxon>
        <taxon>Ecdysozoa</taxon>
        <taxon>Nematoda</taxon>
        <taxon>Chromadorea</taxon>
        <taxon>Rhabditida</taxon>
        <taxon>Rhabditina</taxon>
        <taxon>Rhabditomorpha</taxon>
        <taxon>Strongyloidea</taxon>
        <taxon>Strongylidae</taxon>
        <taxon>Cylicostephanus</taxon>
    </lineage>
</organism>
<gene>
    <name evidence="2" type="ORF">CGOC_LOCUS13308</name>
</gene>
<feature type="compositionally biased region" description="Polar residues" evidence="1">
    <location>
        <begin position="62"/>
        <end position="83"/>
    </location>
</feature>
<dbReference type="AlphaFoldDB" id="A0A3P7NS62"/>
<evidence type="ECO:0000256" key="1">
    <source>
        <dbReference type="SAM" id="MobiDB-lite"/>
    </source>
</evidence>
<sequence length="102" mass="11233">MDMEIDSQLVQEDSKQTFGIEVCGGGHFHITDVLGQCGCGQCTSVQFRRRKTGVILEDENDPSTTHEVGTQESPVTVGTQESPVTEWERADLQETQSTSDDK</sequence>